<name>A0A1B9GLA3_9TREE</name>
<accession>A0A1B9GLA3</accession>
<evidence type="ECO:0000313" key="1">
    <source>
        <dbReference type="EMBL" id="OCF31753.1"/>
    </source>
</evidence>
<proteinExistence type="predicted"/>
<reference evidence="2" key="2">
    <citation type="submission" date="2013-12" db="EMBL/GenBank/DDBJ databases">
        <title>Evolution of pathogenesis and genome organization in the Tremellales.</title>
        <authorList>
            <person name="Cuomo C."/>
            <person name="Litvintseva A."/>
            <person name="Heitman J."/>
            <person name="Chen Y."/>
            <person name="Sun S."/>
            <person name="Springer D."/>
            <person name="Dromer F."/>
            <person name="Young S."/>
            <person name="Zeng Q."/>
            <person name="Chapman S."/>
            <person name="Gujja S."/>
            <person name="Saif S."/>
            <person name="Birren B."/>
        </authorList>
    </citation>
    <scope>NUCLEOTIDE SEQUENCE [LARGE SCALE GENOMIC DNA]</scope>
    <source>
        <strain evidence="2">BCC8398</strain>
    </source>
</reference>
<sequence>MQHAIAWEGHPIAYQSLHQAPIIYYSLGFLHALRRDWGDTEESAPFALVDFQRADFLRPRWGEEEAAEEFAKKLKQEAIETPKALRCEIE</sequence>
<dbReference type="Proteomes" id="UP000092666">
    <property type="component" value="Unassembled WGS sequence"/>
</dbReference>
<reference evidence="1 2" key="1">
    <citation type="submission" date="2013-07" db="EMBL/GenBank/DDBJ databases">
        <title>The Genome Sequence of Cryptococcus heveanensis BCC8398.</title>
        <authorList>
            <consortium name="The Broad Institute Genome Sequencing Platform"/>
            <person name="Cuomo C."/>
            <person name="Litvintseva A."/>
            <person name="Chen Y."/>
            <person name="Heitman J."/>
            <person name="Sun S."/>
            <person name="Springer D."/>
            <person name="Dromer F."/>
            <person name="Young S.K."/>
            <person name="Zeng Q."/>
            <person name="Gargeya S."/>
            <person name="Fitzgerald M."/>
            <person name="Abouelleil A."/>
            <person name="Alvarado L."/>
            <person name="Berlin A.M."/>
            <person name="Chapman S.B."/>
            <person name="Dewar J."/>
            <person name="Goldberg J."/>
            <person name="Griggs A."/>
            <person name="Gujja S."/>
            <person name="Hansen M."/>
            <person name="Howarth C."/>
            <person name="Imamovic A."/>
            <person name="Larimer J."/>
            <person name="McCowan C."/>
            <person name="Murphy C."/>
            <person name="Pearson M."/>
            <person name="Priest M."/>
            <person name="Roberts A."/>
            <person name="Saif S."/>
            <person name="Shea T."/>
            <person name="Sykes S."/>
            <person name="Wortman J."/>
            <person name="Nusbaum C."/>
            <person name="Birren B."/>
        </authorList>
    </citation>
    <scope>NUCLEOTIDE SEQUENCE [LARGE SCALE GENOMIC DNA]</scope>
    <source>
        <strain evidence="1 2">BCC8398</strain>
    </source>
</reference>
<protein>
    <submittedName>
        <fullName evidence="1">Uncharacterized protein</fullName>
    </submittedName>
</protein>
<dbReference type="EMBL" id="KV700131">
    <property type="protein sequence ID" value="OCF31753.1"/>
    <property type="molecule type" value="Genomic_DNA"/>
</dbReference>
<gene>
    <name evidence="1" type="ORF">I316_06560</name>
</gene>
<keyword evidence="2" id="KW-1185">Reference proteome</keyword>
<organism evidence="1 2">
    <name type="scientific">Kwoniella heveanensis BCC8398</name>
    <dbReference type="NCBI Taxonomy" id="1296120"/>
    <lineage>
        <taxon>Eukaryota</taxon>
        <taxon>Fungi</taxon>
        <taxon>Dikarya</taxon>
        <taxon>Basidiomycota</taxon>
        <taxon>Agaricomycotina</taxon>
        <taxon>Tremellomycetes</taxon>
        <taxon>Tremellales</taxon>
        <taxon>Cryptococcaceae</taxon>
        <taxon>Kwoniella</taxon>
    </lineage>
</organism>
<dbReference type="AlphaFoldDB" id="A0A1B9GLA3"/>
<evidence type="ECO:0000313" key="2">
    <source>
        <dbReference type="Proteomes" id="UP000092666"/>
    </source>
</evidence>